<keyword evidence="2" id="KW-1133">Transmembrane helix</keyword>
<dbReference type="InterPro" id="IPR025889">
    <property type="entry name" value="GSP17M-like_dom"/>
</dbReference>
<proteinExistence type="predicted"/>
<evidence type="ECO:0000256" key="2">
    <source>
        <dbReference type="SAM" id="Phobius"/>
    </source>
</evidence>
<dbReference type="AlphaFoldDB" id="A0A6J4HL74"/>
<sequence length="250" mass="26208">MNGLTVPVAIVGSRTEAELIVGFLQNQGVRAAVAADDAGGQEPELQLQGVRVLVASSDETEARRHLTAVGDGDGDGTSITGDTVTGRPRSARETLRVHTEYDDAQRDVDALSDAGFPVERVSIVGRDLRLDEDVTGRLTVPRAAGAGAGGGAWFGLLIGAVLFLFTPYWLLPVLTGVVLGAIFGAIFGAIAQAATRGRRDFASVRHLEAGSYEVVVDSELADGARRLLHLDPAPEPRDASPAPADPPRVR</sequence>
<evidence type="ECO:0000256" key="1">
    <source>
        <dbReference type="SAM" id="MobiDB-lite"/>
    </source>
</evidence>
<feature type="transmembrane region" description="Helical" evidence="2">
    <location>
        <begin position="143"/>
        <end position="163"/>
    </location>
</feature>
<evidence type="ECO:0000259" key="3">
    <source>
        <dbReference type="Pfam" id="PF11181"/>
    </source>
</evidence>
<evidence type="ECO:0000313" key="4">
    <source>
        <dbReference type="EMBL" id="CAA9227580.1"/>
    </source>
</evidence>
<gene>
    <name evidence="4" type="ORF">AVDCRST_MAG54-868</name>
</gene>
<feature type="domain" description="General stress protein 17M-like" evidence="3">
    <location>
        <begin position="94"/>
        <end position="161"/>
    </location>
</feature>
<feature type="transmembrane region" description="Helical" evidence="2">
    <location>
        <begin position="169"/>
        <end position="191"/>
    </location>
</feature>
<reference evidence="4" key="1">
    <citation type="submission" date="2020-02" db="EMBL/GenBank/DDBJ databases">
        <authorList>
            <person name="Meier V. D."/>
        </authorList>
    </citation>
    <scope>NUCLEOTIDE SEQUENCE</scope>
    <source>
        <strain evidence="4">AVDCRST_MAG54</strain>
    </source>
</reference>
<name>A0A6J4HL74_9PSEU</name>
<organism evidence="4">
    <name type="scientific">uncultured Actinomycetospora sp</name>
    <dbReference type="NCBI Taxonomy" id="1135996"/>
    <lineage>
        <taxon>Bacteria</taxon>
        <taxon>Bacillati</taxon>
        <taxon>Actinomycetota</taxon>
        <taxon>Actinomycetes</taxon>
        <taxon>Pseudonocardiales</taxon>
        <taxon>Pseudonocardiaceae</taxon>
        <taxon>Actinomycetospora</taxon>
        <taxon>environmental samples</taxon>
    </lineage>
</organism>
<keyword evidence="2" id="KW-0812">Transmembrane</keyword>
<protein>
    <recommendedName>
        <fullName evidence="3">General stress protein 17M-like domain-containing protein</fullName>
    </recommendedName>
</protein>
<feature type="region of interest" description="Disordered" evidence="1">
    <location>
        <begin position="68"/>
        <end position="89"/>
    </location>
</feature>
<dbReference type="EMBL" id="CADCTH010000119">
    <property type="protein sequence ID" value="CAA9227580.1"/>
    <property type="molecule type" value="Genomic_DNA"/>
</dbReference>
<dbReference type="Pfam" id="PF11181">
    <property type="entry name" value="YflT"/>
    <property type="match status" value="1"/>
</dbReference>
<accession>A0A6J4HL74</accession>
<feature type="compositionally biased region" description="Low complexity" evidence="1">
    <location>
        <begin position="76"/>
        <end position="86"/>
    </location>
</feature>
<keyword evidence="2" id="KW-0472">Membrane</keyword>
<feature type="region of interest" description="Disordered" evidence="1">
    <location>
        <begin position="230"/>
        <end position="250"/>
    </location>
</feature>